<organism evidence="4 5">
    <name type="scientific">Riccia fluitans</name>
    <dbReference type="NCBI Taxonomy" id="41844"/>
    <lineage>
        <taxon>Eukaryota</taxon>
        <taxon>Viridiplantae</taxon>
        <taxon>Streptophyta</taxon>
        <taxon>Embryophyta</taxon>
        <taxon>Marchantiophyta</taxon>
        <taxon>Marchantiopsida</taxon>
        <taxon>Marchantiidae</taxon>
        <taxon>Marchantiales</taxon>
        <taxon>Ricciaceae</taxon>
        <taxon>Riccia</taxon>
    </lineage>
</organism>
<dbReference type="Proteomes" id="UP001605036">
    <property type="component" value="Unassembled WGS sequence"/>
</dbReference>
<feature type="compositionally biased region" description="Basic and acidic residues" evidence="1">
    <location>
        <begin position="21"/>
        <end position="40"/>
    </location>
</feature>
<protein>
    <recommendedName>
        <fullName evidence="3">TOD1/MUCI70 glycosyltransferase-like domain-containing protein</fullName>
    </recommendedName>
</protein>
<keyword evidence="2" id="KW-0812">Transmembrane</keyword>
<feature type="region of interest" description="Disordered" evidence="1">
    <location>
        <begin position="14"/>
        <end position="60"/>
    </location>
</feature>
<feature type="transmembrane region" description="Helical" evidence="2">
    <location>
        <begin position="65"/>
        <end position="85"/>
    </location>
</feature>
<dbReference type="InterPro" id="IPR048354">
    <property type="entry name" value="TOD1_MUCI70_glycTrfase_dom"/>
</dbReference>
<keyword evidence="2" id="KW-0472">Membrane</keyword>
<dbReference type="PANTHER" id="PTHR12956">
    <property type="entry name" value="ALKALINE CERAMIDASE-RELATED"/>
    <property type="match status" value="1"/>
</dbReference>
<evidence type="ECO:0000256" key="1">
    <source>
        <dbReference type="SAM" id="MobiDB-lite"/>
    </source>
</evidence>
<feature type="region of interest" description="Disordered" evidence="1">
    <location>
        <begin position="104"/>
        <end position="138"/>
    </location>
</feature>
<proteinExistence type="predicted"/>
<feature type="compositionally biased region" description="Basic residues" evidence="1">
    <location>
        <begin position="374"/>
        <end position="383"/>
    </location>
</feature>
<keyword evidence="5" id="KW-1185">Reference proteome</keyword>
<reference evidence="4 5" key="1">
    <citation type="submission" date="2024-09" db="EMBL/GenBank/DDBJ databases">
        <title>Chromosome-scale assembly of Riccia fluitans.</title>
        <authorList>
            <person name="Paukszto L."/>
            <person name="Sawicki J."/>
            <person name="Karawczyk K."/>
            <person name="Piernik-Szablinska J."/>
            <person name="Szczecinska M."/>
            <person name="Mazdziarz M."/>
        </authorList>
    </citation>
    <scope>NUCLEOTIDE SEQUENCE [LARGE SCALE GENOMIC DNA]</scope>
    <source>
        <strain evidence="4">Rf_01</strain>
        <tissue evidence="4">Aerial parts of the thallus</tissue>
    </source>
</reference>
<gene>
    <name evidence="4" type="ORF">R1flu_022237</name>
</gene>
<feature type="compositionally biased region" description="Basic and acidic residues" evidence="1">
    <location>
        <begin position="279"/>
        <end position="297"/>
    </location>
</feature>
<dbReference type="InterPro" id="IPR006852">
    <property type="entry name" value="TOD1_MUCI70"/>
</dbReference>
<sequence length="746" mass="84572">MALFRQVAGPFPVGVASPSGGDHRPGSPFRLPDHNAKTDLKGYGGLMRSRSIKRRPGRSSRSRRCSLGAIVLILLVGVVVTIFGADHVFPLMRNLKGSETLEFGHADDGSRKGENEADRASDFGQNGKGLSFEQNVNGDMDAKYRGSHRLEKETEFEDDFESILPRLDRSESETIDDVSLEREREINLNGHKASSLTEVEDGDSEVGGQVFNSKAGLHMGERLKDQFGEKIELGEDGGDVESSVKTSLTNGDRNEVLDRKSNLDRFKSREGSEDENPDESLHRLSRQEDLKTDDDPRLVDFLREAKLYAHETDPSLNLDQSDSKQVSNASTLARSGNTSDVLAGVVHEHLDQVDETTRDDDEEDQVQPEQSSGKSKKPRKKRSAPPCEISFRNSTKGLREPTDASSFESFSLTYRQREEKPAEDPSWVPRFAGHQTLSEREESFLAKDHEDLHCGFVRGPKEYPGTGFEISKEDMDYLQSCHIAVSSCIFGNYDHIRNPSGKKVTSASKKKVCFAMFVDQPSLAGMIEEGEIPDENMNLGLWRIVLIKNMPYTDNRRTGKVPKFLTHRLFPNARYSVWLDSKLRLQSDPLLILEYFLWRGHHEYAISNHYDRHCVWEEVEQNKKLNKYNHSVIDEQFAFYKADGLTRFNASDPNKLLASHVPEGSFIVRAHTPISNLFSCLWFNEVDRFTSRDQLSFAYTYMKLVRTNPKTNFRLNMFKDCERKAIAKLFRHKAEDAVVKSQGRKD</sequence>
<feature type="region of interest" description="Disordered" evidence="1">
    <location>
        <begin position="310"/>
        <end position="338"/>
    </location>
</feature>
<evidence type="ECO:0000259" key="3">
    <source>
        <dbReference type="Pfam" id="PF04765"/>
    </source>
</evidence>
<evidence type="ECO:0000313" key="4">
    <source>
        <dbReference type="EMBL" id="KAL2654109.1"/>
    </source>
</evidence>
<feature type="domain" description="TOD1/MUCI70 glycosyltransferase-like" evidence="3">
    <location>
        <begin position="412"/>
        <end position="732"/>
    </location>
</feature>
<dbReference type="EMBL" id="JBHFFA010000001">
    <property type="protein sequence ID" value="KAL2654109.1"/>
    <property type="molecule type" value="Genomic_DNA"/>
</dbReference>
<accession>A0ABD1ZUP1</accession>
<feature type="compositionally biased region" description="Acidic residues" evidence="1">
    <location>
        <begin position="357"/>
        <end position="366"/>
    </location>
</feature>
<feature type="compositionally biased region" description="Basic and acidic residues" evidence="1">
    <location>
        <begin position="252"/>
        <end position="271"/>
    </location>
</feature>
<dbReference type="Pfam" id="PF04765">
    <property type="entry name" value="TOD1_MUCI70"/>
    <property type="match status" value="1"/>
</dbReference>
<feature type="compositionally biased region" description="Basic residues" evidence="1">
    <location>
        <begin position="50"/>
        <end position="60"/>
    </location>
</feature>
<dbReference type="PANTHER" id="PTHR12956:SF24">
    <property type="entry name" value="TRANSMEMBRANE PROTEIN (DUF616)"/>
    <property type="match status" value="1"/>
</dbReference>
<keyword evidence="2" id="KW-1133">Transmembrane helix</keyword>
<feature type="region of interest" description="Disordered" evidence="1">
    <location>
        <begin position="354"/>
        <end position="405"/>
    </location>
</feature>
<evidence type="ECO:0000313" key="5">
    <source>
        <dbReference type="Proteomes" id="UP001605036"/>
    </source>
</evidence>
<feature type="compositionally biased region" description="Basic and acidic residues" evidence="1">
    <location>
        <begin position="104"/>
        <end position="121"/>
    </location>
</feature>
<dbReference type="AlphaFoldDB" id="A0ABD1ZUP1"/>
<evidence type="ECO:0000256" key="2">
    <source>
        <dbReference type="SAM" id="Phobius"/>
    </source>
</evidence>
<name>A0ABD1ZUP1_9MARC</name>
<feature type="compositionally biased region" description="Polar residues" evidence="1">
    <location>
        <begin position="314"/>
        <end position="338"/>
    </location>
</feature>
<comment type="caution">
    <text evidence="4">The sequence shown here is derived from an EMBL/GenBank/DDBJ whole genome shotgun (WGS) entry which is preliminary data.</text>
</comment>
<feature type="region of interest" description="Disordered" evidence="1">
    <location>
        <begin position="233"/>
        <end position="297"/>
    </location>
</feature>